<reference evidence="4" key="1">
    <citation type="submission" date="2021-01" db="EMBL/GenBank/DDBJ databases">
        <authorList>
            <person name="Corre E."/>
            <person name="Pelletier E."/>
            <person name="Niang G."/>
            <person name="Scheremetjew M."/>
            <person name="Finn R."/>
            <person name="Kale V."/>
            <person name="Holt S."/>
            <person name="Cochrane G."/>
            <person name="Meng A."/>
            <person name="Brown T."/>
            <person name="Cohen L."/>
        </authorList>
    </citation>
    <scope>NUCLEOTIDE SEQUENCE</scope>
    <source>
        <strain evidence="4">WS</strain>
    </source>
</reference>
<feature type="signal peptide" evidence="3">
    <location>
        <begin position="1"/>
        <end position="26"/>
    </location>
</feature>
<keyword evidence="3" id="KW-0732">Signal</keyword>
<protein>
    <submittedName>
        <fullName evidence="4">Uncharacterized protein</fullName>
    </submittedName>
</protein>
<sequence length="500" mass="54929">MSQFQSLFTIFISIVALSNFLCCIDAQQTVPMCTNVYFGYSTVPQREFEANRGICAIGSFLSTSDMKCYPMTDAVQRKKFKECTEKIDCSLGVGFGSDLMECIQGSCSLPKRVGDQCTANEQCITQLCRHERCDYAKQGESCSTEETRSQHRTSCAIGLRCNGNGKCVRLSNKKETCTTDSDCVDGLYCDSAKGDPICLSPLRPDEQCRPGSAPCDGAFFCKKDPAQSLSSDIFFCKPKRVLHEYCEDNDWCASSQKNPVWCRNNRCEPQISFSDLDEGSPCLHNRDCKEGITCANGICTRAERAQCYQDSQCHTGHDIQNECLCTPALIEGPDHTYNGTCSYNCDRALSEYNLCTMRVYAEDNIAWGAPYYGAFHPRCCGKFAALVNCKSRWMNSFYPGSVVPRILDCPAPFNTRALVGVLAGVFGGSALVCACCIVIVVVLLIVCISGVGLLCKGSTKRKKARGDAQWLQAPEEQRGDEQANAAAQDNANEETNLLSA</sequence>
<keyword evidence="2" id="KW-0472">Membrane</keyword>
<gene>
    <name evidence="4" type="ORF">PCOS0759_LOCUS6647</name>
</gene>
<name>A0A7S1PID3_9EUKA</name>
<feature type="chain" id="PRO_5031286192" evidence="3">
    <location>
        <begin position="27"/>
        <end position="500"/>
    </location>
</feature>
<feature type="transmembrane region" description="Helical" evidence="2">
    <location>
        <begin position="422"/>
        <end position="455"/>
    </location>
</feature>
<feature type="compositionally biased region" description="Low complexity" evidence="1">
    <location>
        <begin position="482"/>
        <end position="494"/>
    </location>
</feature>
<organism evidence="4">
    <name type="scientific">Percolomonas cosmopolitus</name>
    <dbReference type="NCBI Taxonomy" id="63605"/>
    <lineage>
        <taxon>Eukaryota</taxon>
        <taxon>Discoba</taxon>
        <taxon>Heterolobosea</taxon>
        <taxon>Tetramitia</taxon>
        <taxon>Eutetramitia</taxon>
        <taxon>Percolomonadidae</taxon>
        <taxon>Percolomonas</taxon>
    </lineage>
</organism>
<dbReference type="EMBL" id="HBGD01008054">
    <property type="protein sequence ID" value="CAD9083393.1"/>
    <property type="molecule type" value="Transcribed_RNA"/>
</dbReference>
<proteinExistence type="predicted"/>
<accession>A0A7S1PID3</accession>
<evidence type="ECO:0000256" key="3">
    <source>
        <dbReference type="SAM" id="SignalP"/>
    </source>
</evidence>
<evidence type="ECO:0000313" key="4">
    <source>
        <dbReference type="EMBL" id="CAD9083393.1"/>
    </source>
</evidence>
<feature type="region of interest" description="Disordered" evidence="1">
    <location>
        <begin position="464"/>
        <end position="500"/>
    </location>
</feature>
<dbReference type="AlphaFoldDB" id="A0A7S1PID3"/>
<evidence type="ECO:0000256" key="1">
    <source>
        <dbReference type="SAM" id="MobiDB-lite"/>
    </source>
</evidence>
<keyword evidence="2" id="KW-1133">Transmembrane helix</keyword>
<keyword evidence="2" id="KW-0812">Transmembrane</keyword>
<evidence type="ECO:0000256" key="2">
    <source>
        <dbReference type="SAM" id="Phobius"/>
    </source>
</evidence>